<evidence type="ECO:0000313" key="3">
    <source>
        <dbReference type="Proteomes" id="UP000614239"/>
    </source>
</evidence>
<evidence type="ECO:0008006" key="4">
    <source>
        <dbReference type="Google" id="ProtNLM"/>
    </source>
</evidence>
<dbReference type="EMBL" id="BMNJ01000004">
    <property type="protein sequence ID" value="GGO98676.1"/>
    <property type="molecule type" value="Genomic_DNA"/>
</dbReference>
<evidence type="ECO:0000256" key="1">
    <source>
        <dbReference type="SAM" id="MobiDB-lite"/>
    </source>
</evidence>
<dbReference type="GO" id="GO:0006355">
    <property type="term" value="P:regulation of DNA-templated transcription"/>
    <property type="evidence" value="ECO:0007669"/>
    <property type="project" value="InterPro"/>
</dbReference>
<name>A0A8H9HAJ4_9ACTO</name>
<dbReference type="SUPFAM" id="SSF47598">
    <property type="entry name" value="Ribbon-helix-helix"/>
    <property type="match status" value="1"/>
</dbReference>
<dbReference type="AlphaFoldDB" id="A0A8H9HAJ4"/>
<reference evidence="2" key="1">
    <citation type="journal article" date="2014" name="Int. J. Syst. Evol. Microbiol.">
        <title>Complete genome sequence of Corynebacterium casei LMG S-19264T (=DSM 44701T), isolated from a smear-ripened cheese.</title>
        <authorList>
            <consortium name="US DOE Joint Genome Institute (JGI-PGF)"/>
            <person name="Walter F."/>
            <person name="Albersmeier A."/>
            <person name="Kalinowski J."/>
            <person name="Ruckert C."/>
        </authorList>
    </citation>
    <scope>NUCLEOTIDE SEQUENCE</scope>
    <source>
        <strain evidence="2">CGMCC 4.7372</strain>
    </source>
</reference>
<gene>
    <name evidence="2" type="ORF">GCM10011612_14130</name>
</gene>
<comment type="caution">
    <text evidence="2">The sequence shown here is derived from an EMBL/GenBank/DDBJ whole genome shotgun (WGS) entry which is preliminary data.</text>
</comment>
<sequence>MTRTTTNDELDALRPIGQPLGGGDIADEDELRAIMGGRPNLGSPRATGAGASARRQVRLPEHLNTALDDYAAAHSTTPSAVIRDAVEAYLASA</sequence>
<protein>
    <recommendedName>
        <fullName evidence="4">Ribbon-helix-helix protein CopG domain-containing protein</fullName>
    </recommendedName>
</protein>
<evidence type="ECO:0000313" key="2">
    <source>
        <dbReference type="EMBL" id="GGO98676.1"/>
    </source>
</evidence>
<feature type="region of interest" description="Disordered" evidence="1">
    <location>
        <begin position="1"/>
        <end position="25"/>
    </location>
</feature>
<keyword evidence="3" id="KW-1185">Reference proteome</keyword>
<dbReference type="Proteomes" id="UP000614239">
    <property type="component" value="Unassembled WGS sequence"/>
</dbReference>
<reference evidence="2" key="2">
    <citation type="submission" date="2020-09" db="EMBL/GenBank/DDBJ databases">
        <authorList>
            <person name="Sun Q."/>
            <person name="Zhou Y."/>
        </authorList>
    </citation>
    <scope>NUCLEOTIDE SEQUENCE</scope>
    <source>
        <strain evidence="2">CGMCC 4.7372</strain>
    </source>
</reference>
<feature type="region of interest" description="Disordered" evidence="1">
    <location>
        <begin position="35"/>
        <end position="54"/>
    </location>
</feature>
<proteinExistence type="predicted"/>
<dbReference type="InterPro" id="IPR010985">
    <property type="entry name" value="Ribbon_hlx_hlx"/>
</dbReference>
<dbReference type="RefSeq" id="WP_188640730.1">
    <property type="nucleotide sequence ID" value="NZ_BMNJ01000004.1"/>
</dbReference>
<accession>A0A8H9HAJ4</accession>
<organism evidence="2 3">
    <name type="scientific">Actinomyces gaoshouyii</name>
    <dbReference type="NCBI Taxonomy" id="1960083"/>
    <lineage>
        <taxon>Bacteria</taxon>
        <taxon>Bacillati</taxon>
        <taxon>Actinomycetota</taxon>
        <taxon>Actinomycetes</taxon>
        <taxon>Actinomycetales</taxon>
        <taxon>Actinomycetaceae</taxon>
        <taxon>Actinomyces</taxon>
    </lineage>
</organism>